<reference evidence="8 9" key="1">
    <citation type="submission" date="2018-03" db="EMBL/GenBank/DDBJ databases">
        <title>Genomic Encyclopedia of Archaeal and Bacterial Type Strains, Phase II (KMG-II): from individual species to whole genera.</title>
        <authorList>
            <person name="Goeker M."/>
        </authorList>
    </citation>
    <scope>NUCLEOTIDE SEQUENCE [LARGE SCALE GENOMIC DNA]</scope>
    <source>
        <strain evidence="8 9">DSM 24859</strain>
    </source>
</reference>
<protein>
    <submittedName>
        <fullName evidence="8">SusD-like starch-binding protein associating with outer membrane</fullName>
    </submittedName>
</protein>
<keyword evidence="5" id="KW-0998">Cell outer membrane</keyword>
<evidence type="ECO:0000259" key="6">
    <source>
        <dbReference type="Pfam" id="PF07980"/>
    </source>
</evidence>
<feature type="domain" description="RagB/SusD" evidence="6">
    <location>
        <begin position="360"/>
        <end position="489"/>
    </location>
</feature>
<comment type="subcellular location">
    <subcellularLocation>
        <location evidence="1">Cell outer membrane</location>
    </subcellularLocation>
</comment>
<comment type="similarity">
    <text evidence="2">Belongs to the SusD family.</text>
</comment>
<dbReference type="InterPro" id="IPR011990">
    <property type="entry name" value="TPR-like_helical_dom_sf"/>
</dbReference>
<dbReference type="InterPro" id="IPR012944">
    <property type="entry name" value="SusD_RagB_dom"/>
</dbReference>
<dbReference type="RefSeq" id="WP_106529321.1">
    <property type="nucleotide sequence ID" value="NZ_PYAW01000003.1"/>
</dbReference>
<dbReference type="Pfam" id="PF14322">
    <property type="entry name" value="SusD-like_3"/>
    <property type="match status" value="1"/>
</dbReference>
<evidence type="ECO:0000256" key="2">
    <source>
        <dbReference type="ARBA" id="ARBA00006275"/>
    </source>
</evidence>
<evidence type="ECO:0000259" key="7">
    <source>
        <dbReference type="Pfam" id="PF14322"/>
    </source>
</evidence>
<evidence type="ECO:0000256" key="5">
    <source>
        <dbReference type="ARBA" id="ARBA00023237"/>
    </source>
</evidence>
<evidence type="ECO:0000256" key="4">
    <source>
        <dbReference type="ARBA" id="ARBA00023136"/>
    </source>
</evidence>
<evidence type="ECO:0000313" key="8">
    <source>
        <dbReference type="EMBL" id="PSL46544.1"/>
    </source>
</evidence>
<gene>
    <name evidence="8" type="ORF">CLV51_103525</name>
</gene>
<dbReference type="AlphaFoldDB" id="A0A2P8HK03"/>
<evidence type="ECO:0000313" key="9">
    <source>
        <dbReference type="Proteomes" id="UP000240971"/>
    </source>
</evidence>
<dbReference type="Proteomes" id="UP000240971">
    <property type="component" value="Unassembled WGS sequence"/>
</dbReference>
<dbReference type="Pfam" id="PF07980">
    <property type="entry name" value="SusD_RagB"/>
    <property type="match status" value="1"/>
</dbReference>
<sequence length="498" mass="56612">MKKTVIITLLSLSMFSCKKFLAERSQTDVIPETTKDFGQLLFTAGYPSVTLMQPYITLMDDDIQCYNGQPLSGQQSDVTSNAGAFQWQPDFIDVCKSAGSPDGQNFNSWKNYYQLILGTNVALQYLDNSKGSTTEKEIYKGEAYTLRAFYHFMLVNLYAKPYNDVSSTPDKSPGIPIRLSADLSEKMLSRNTVKEVYDQITKDLDSAMYFLDKTKPDQLSYRISHIAAHFLASRVYLYMEQWDKAIAQADYVLMYHPQLMNLNNWGGYGDPVEKPIIGPKNVETIWHYGTTLETSPTGTGTAYDVSHDLANCFEESDLRNIIFFSIIPDFAKPFNACDYGQMKFNIDLFQGKPALGCSWRSAEVYLNRAEAYIQKYRLKGDASAAQEALKSLNQLRANRIDKSSFTPWTIQPADSLLTMCRTERRRELFAEGGHRWFDLRRYGMPAIKHVFAGTMNTSSVYELPARDPQYVLPIPNEVLLRNPTIIQNPQRGGQRLPN</sequence>
<dbReference type="Gene3D" id="1.25.40.390">
    <property type="match status" value="1"/>
</dbReference>
<keyword evidence="3" id="KW-0732">Signal</keyword>
<name>A0A2P8HK03_CHINA</name>
<keyword evidence="4" id="KW-0472">Membrane</keyword>
<dbReference type="SUPFAM" id="SSF48452">
    <property type="entry name" value="TPR-like"/>
    <property type="match status" value="1"/>
</dbReference>
<comment type="caution">
    <text evidence="8">The sequence shown here is derived from an EMBL/GenBank/DDBJ whole genome shotgun (WGS) entry which is preliminary data.</text>
</comment>
<dbReference type="GO" id="GO:0009279">
    <property type="term" value="C:cell outer membrane"/>
    <property type="evidence" value="ECO:0007669"/>
    <property type="project" value="UniProtKB-SubCell"/>
</dbReference>
<evidence type="ECO:0000256" key="3">
    <source>
        <dbReference type="ARBA" id="ARBA00022729"/>
    </source>
</evidence>
<evidence type="ECO:0000256" key="1">
    <source>
        <dbReference type="ARBA" id="ARBA00004442"/>
    </source>
</evidence>
<dbReference type="EMBL" id="PYAW01000003">
    <property type="protein sequence ID" value="PSL46544.1"/>
    <property type="molecule type" value="Genomic_DNA"/>
</dbReference>
<dbReference type="PROSITE" id="PS51257">
    <property type="entry name" value="PROKAR_LIPOPROTEIN"/>
    <property type="match status" value="1"/>
</dbReference>
<dbReference type="OrthoDB" id="1094477at2"/>
<feature type="domain" description="SusD-like N-terminal" evidence="7">
    <location>
        <begin position="75"/>
        <end position="237"/>
    </location>
</feature>
<accession>A0A2P8HK03</accession>
<dbReference type="InterPro" id="IPR033985">
    <property type="entry name" value="SusD-like_N"/>
</dbReference>
<keyword evidence="9" id="KW-1185">Reference proteome</keyword>
<organism evidence="8 9">
    <name type="scientific">Chitinophaga niastensis</name>
    <dbReference type="NCBI Taxonomy" id="536980"/>
    <lineage>
        <taxon>Bacteria</taxon>
        <taxon>Pseudomonadati</taxon>
        <taxon>Bacteroidota</taxon>
        <taxon>Chitinophagia</taxon>
        <taxon>Chitinophagales</taxon>
        <taxon>Chitinophagaceae</taxon>
        <taxon>Chitinophaga</taxon>
    </lineage>
</organism>
<proteinExistence type="inferred from homology"/>